<dbReference type="AlphaFoldDB" id="A0A1H0CZP0"/>
<dbReference type="Pfam" id="PF13692">
    <property type="entry name" value="Glyco_trans_1_4"/>
    <property type="match status" value="1"/>
</dbReference>
<keyword evidence="1" id="KW-0808">Transferase</keyword>
<dbReference type="EMBL" id="FNIT01000001">
    <property type="protein sequence ID" value="SDN63329.1"/>
    <property type="molecule type" value="Genomic_DNA"/>
</dbReference>
<dbReference type="RefSeq" id="WP_170842436.1">
    <property type="nucleotide sequence ID" value="NZ_FNIT01000001.1"/>
</dbReference>
<dbReference type="STRING" id="1166073.SAMN05192530_101532"/>
<protein>
    <submittedName>
        <fullName evidence="1">Glycosyltransferase involved in cell wall bisynthesis</fullName>
    </submittedName>
</protein>
<sequence length="393" mass="44320">MFVDLPPPVHHVEPWGEPFDRRLATLRRGRPRIAYFYAEPDNSTFRYRVFNMIEAIDREWPDASAAYFTLADGEGLARVAETADILVICRARYSSLIGDLVARIRRRGARVLFDVDDLVFDTRYVELMLHTLAQPVNEPAWDWWFAYTARIGRTLALCDGAITTNAYLADRIRDVAPIDVRIVPNFMNPAQIAHSRSIMQAKRQSGFRRDHALHIGYFSGSPTHVHDFGVATASLADVLHRYPEVRLRMVGYLEVPPVLEPFAERLDRHAFTDYVNLQGLVGATEINIAPLQDNRFTNCKSELKFFEASAVGTVTCASPTYAFAQAIRSGENGYLARGYEWTDVLAQMVEDLIEGGQRYQEIAGRTFEEATAHYSGAGQIVSIRDAILRGDQA</sequence>
<organism evidence="1 2">
    <name type="scientific">Aureimonas jatrophae</name>
    <dbReference type="NCBI Taxonomy" id="1166073"/>
    <lineage>
        <taxon>Bacteria</taxon>
        <taxon>Pseudomonadati</taxon>
        <taxon>Pseudomonadota</taxon>
        <taxon>Alphaproteobacteria</taxon>
        <taxon>Hyphomicrobiales</taxon>
        <taxon>Aurantimonadaceae</taxon>
        <taxon>Aureimonas</taxon>
    </lineage>
</organism>
<dbReference type="SUPFAM" id="SSF53756">
    <property type="entry name" value="UDP-Glycosyltransferase/glycogen phosphorylase"/>
    <property type="match status" value="1"/>
</dbReference>
<dbReference type="Proteomes" id="UP000198793">
    <property type="component" value="Unassembled WGS sequence"/>
</dbReference>
<keyword evidence="2" id="KW-1185">Reference proteome</keyword>
<gene>
    <name evidence="1" type="ORF">SAMN05192530_101532</name>
</gene>
<name>A0A1H0CZP0_9HYPH</name>
<dbReference type="Gene3D" id="3.40.50.2000">
    <property type="entry name" value="Glycogen Phosphorylase B"/>
    <property type="match status" value="1"/>
</dbReference>
<dbReference type="GO" id="GO:0016740">
    <property type="term" value="F:transferase activity"/>
    <property type="evidence" value="ECO:0007669"/>
    <property type="project" value="UniProtKB-KW"/>
</dbReference>
<evidence type="ECO:0000313" key="1">
    <source>
        <dbReference type="EMBL" id="SDN63329.1"/>
    </source>
</evidence>
<proteinExistence type="predicted"/>
<reference evidence="1 2" key="1">
    <citation type="submission" date="2016-10" db="EMBL/GenBank/DDBJ databases">
        <authorList>
            <person name="de Groot N.N."/>
        </authorList>
    </citation>
    <scope>NUCLEOTIDE SEQUENCE [LARGE SCALE GENOMIC DNA]</scope>
    <source>
        <strain evidence="2">L7-484,KACC 16230,DSM 25025</strain>
    </source>
</reference>
<evidence type="ECO:0000313" key="2">
    <source>
        <dbReference type="Proteomes" id="UP000198793"/>
    </source>
</evidence>
<accession>A0A1H0CZP0</accession>